<keyword evidence="2" id="KW-1185">Reference proteome</keyword>
<dbReference type="CDD" id="cd18186">
    <property type="entry name" value="BTB_POZ_ZBTB_KLHL-like"/>
    <property type="match status" value="1"/>
</dbReference>
<dbReference type="Gene3D" id="3.30.710.10">
    <property type="entry name" value="Potassium Channel Kv1.1, Chain A"/>
    <property type="match status" value="1"/>
</dbReference>
<name>A0A5N5D5Q1_9PEZI</name>
<organism evidence="1 2">
    <name type="scientific">Lasiodiplodia theobromae</name>
    <dbReference type="NCBI Taxonomy" id="45133"/>
    <lineage>
        <taxon>Eukaryota</taxon>
        <taxon>Fungi</taxon>
        <taxon>Dikarya</taxon>
        <taxon>Ascomycota</taxon>
        <taxon>Pezizomycotina</taxon>
        <taxon>Dothideomycetes</taxon>
        <taxon>Dothideomycetes incertae sedis</taxon>
        <taxon>Botryosphaeriales</taxon>
        <taxon>Botryosphaeriaceae</taxon>
        <taxon>Lasiodiplodia</taxon>
    </lineage>
</organism>
<protein>
    <recommendedName>
        <fullName evidence="3">BTB domain-containing protein</fullName>
    </recommendedName>
</protein>
<dbReference type="SUPFAM" id="SSF54695">
    <property type="entry name" value="POZ domain"/>
    <property type="match status" value="1"/>
</dbReference>
<proteinExistence type="predicted"/>
<dbReference type="Proteomes" id="UP000325902">
    <property type="component" value="Unassembled WGS sequence"/>
</dbReference>
<dbReference type="EMBL" id="VCHE01000068">
    <property type="protein sequence ID" value="KAB2572927.1"/>
    <property type="molecule type" value="Genomic_DNA"/>
</dbReference>
<evidence type="ECO:0000313" key="1">
    <source>
        <dbReference type="EMBL" id="KAB2572927.1"/>
    </source>
</evidence>
<dbReference type="OrthoDB" id="1022638at2759"/>
<evidence type="ECO:0008006" key="3">
    <source>
        <dbReference type="Google" id="ProtNLM"/>
    </source>
</evidence>
<dbReference type="InterPro" id="IPR011333">
    <property type="entry name" value="SKP1/BTB/POZ_sf"/>
</dbReference>
<comment type="caution">
    <text evidence="1">The sequence shown here is derived from an EMBL/GenBank/DDBJ whole genome shotgun (WGS) entry which is preliminary data.</text>
</comment>
<dbReference type="AlphaFoldDB" id="A0A5N5D5Q1"/>
<evidence type="ECO:0000313" key="2">
    <source>
        <dbReference type="Proteomes" id="UP000325902"/>
    </source>
</evidence>
<gene>
    <name evidence="1" type="ORF">DBV05_g8383</name>
</gene>
<accession>A0A5N5D5Q1</accession>
<sequence length="394" mass="43882">MSSPVKMKTIHSAARNTKPCACATPYSELPDYTTWGALTTLLVGGGGSGPADASSSSPPTPLVVHTGVLTHASPVFRAAFATNPATGLPIWREGATLTYALPEEDPDAIAACLSWLYTRRLWPRSGDPDRVPDHLVPLDWETLVGAATFAAVYEMHGLHNAVVSAIVDAVVQRWGDGDRPTHLIAEVYQSVPAGMPLRTLFLHVGLLEDRDWLLAQGHGDDKLLPEEFWADVAKYDKLLPYLRLNKECERKWEHEKMEEYHKPVAADVNALTTIGKGRGGGHYYYYRDMPNAYPQPAAGESGKKALGVLALLETRRDWELLFVCDYLHVLNEGPEEHVARKQKEKEELDAYRMRLSNVAPPKHDIVIEGEYDDNGLRRLVGIWQHVRNLRTRNP</sequence>
<reference evidence="1 2" key="1">
    <citation type="journal article" date="2019" name="Sci. Rep.">
        <title>A multi-omics analysis of the grapevine pathogen Lasiodiplodia theobromae reveals that temperature affects the expression of virulence- and pathogenicity-related genes.</title>
        <authorList>
            <person name="Felix C."/>
            <person name="Meneses R."/>
            <person name="Goncalves M.F.M."/>
            <person name="Tilleman L."/>
            <person name="Duarte A.S."/>
            <person name="Jorrin-Novo J.V."/>
            <person name="Van de Peer Y."/>
            <person name="Deforce D."/>
            <person name="Van Nieuwerburgh F."/>
            <person name="Esteves A.C."/>
            <person name="Alves A."/>
        </authorList>
    </citation>
    <scope>NUCLEOTIDE SEQUENCE [LARGE SCALE GENOMIC DNA]</scope>
    <source>
        <strain evidence="1 2">LA-SOL3</strain>
    </source>
</reference>